<organism evidence="1 2">
    <name type="scientific">Shinella yambaruensis</name>
    <dbReference type="NCBI Taxonomy" id="415996"/>
    <lineage>
        <taxon>Bacteria</taxon>
        <taxon>Pseudomonadati</taxon>
        <taxon>Pseudomonadota</taxon>
        <taxon>Alphaproteobacteria</taxon>
        <taxon>Hyphomicrobiales</taxon>
        <taxon>Rhizobiaceae</taxon>
        <taxon>Shinella</taxon>
    </lineage>
</organism>
<gene>
    <name evidence="1" type="ORF">GCM10007923_09400</name>
</gene>
<comment type="caution">
    <text evidence="1">The sequence shown here is derived from an EMBL/GenBank/DDBJ whole genome shotgun (WGS) entry which is preliminary data.</text>
</comment>
<dbReference type="Proteomes" id="UP001156702">
    <property type="component" value="Unassembled WGS sequence"/>
</dbReference>
<evidence type="ECO:0000313" key="1">
    <source>
        <dbReference type="EMBL" id="GLR49735.1"/>
    </source>
</evidence>
<sequence length="79" mass="8533">MIRISHMNRLPGRVAYTFTAEVAGLVLPGCALIRREDGYGLSVPRIGAPGETRAAPLSAIMEAELLRVAVAHYKEKENG</sequence>
<evidence type="ECO:0000313" key="2">
    <source>
        <dbReference type="Proteomes" id="UP001156702"/>
    </source>
</evidence>
<dbReference type="RefSeq" id="WP_263193883.1">
    <property type="nucleotide sequence ID" value="NZ_BSOP01000005.1"/>
</dbReference>
<keyword evidence="2" id="KW-1185">Reference proteome</keyword>
<proteinExistence type="predicted"/>
<dbReference type="EMBL" id="BSOP01000005">
    <property type="protein sequence ID" value="GLR49735.1"/>
    <property type="molecule type" value="Genomic_DNA"/>
</dbReference>
<reference evidence="2" key="1">
    <citation type="journal article" date="2019" name="Int. J. Syst. Evol. Microbiol.">
        <title>The Global Catalogue of Microorganisms (GCM) 10K type strain sequencing project: providing services to taxonomists for standard genome sequencing and annotation.</title>
        <authorList>
            <consortium name="The Broad Institute Genomics Platform"/>
            <consortium name="The Broad Institute Genome Sequencing Center for Infectious Disease"/>
            <person name="Wu L."/>
            <person name="Ma J."/>
        </authorList>
    </citation>
    <scope>NUCLEOTIDE SEQUENCE [LARGE SCALE GENOMIC DNA]</scope>
    <source>
        <strain evidence="2">NBRC 102122</strain>
    </source>
</reference>
<accession>A0ABQ5ZAC5</accession>
<protein>
    <submittedName>
        <fullName evidence="1">Uncharacterized protein</fullName>
    </submittedName>
</protein>
<name>A0ABQ5ZAC5_9HYPH</name>